<keyword evidence="6" id="KW-0256">Endoplasmic reticulum</keyword>
<evidence type="ECO:0000313" key="12">
    <source>
        <dbReference type="Proteomes" id="UP000078200"/>
    </source>
</evidence>
<comment type="subcellular location">
    <subcellularLocation>
        <location evidence="1">Endomembrane system</location>
        <topology evidence="1">Multi-pass membrane protein</topology>
    </subcellularLocation>
    <subcellularLocation>
        <location evidence="3">Endoplasmic reticulum membrane</location>
    </subcellularLocation>
    <subcellularLocation>
        <location evidence="2">Nucleus envelope</location>
    </subcellularLocation>
</comment>
<dbReference type="EnsemblMetazoa" id="GAUT017357-RA">
    <property type="protein sequence ID" value="GAUT017357-PA"/>
    <property type="gene ID" value="GAUT017357"/>
</dbReference>
<evidence type="ECO:0000256" key="3">
    <source>
        <dbReference type="ARBA" id="ARBA00004586"/>
    </source>
</evidence>
<dbReference type="InterPro" id="IPR012430">
    <property type="entry name" value="TMEM43_fam"/>
</dbReference>
<keyword evidence="9" id="KW-0539">Nucleus</keyword>
<keyword evidence="7 10" id="KW-1133">Transmembrane helix</keyword>
<accession>A0A1A9UVS0</accession>
<dbReference type="STRING" id="7395.A0A1A9UVS0"/>
<proteinExistence type="inferred from homology"/>
<keyword evidence="5 10" id="KW-0812">Transmembrane</keyword>
<keyword evidence="8 10" id="KW-0472">Membrane</keyword>
<protein>
    <recommendedName>
        <fullName evidence="13">Transmembrane protein 43 homolog</fullName>
    </recommendedName>
</protein>
<feature type="transmembrane region" description="Helical" evidence="10">
    <location>
        <begin position="281"/>
        <end position="303"/>
    </location>
</feature>
<dbReference type="GO" id="GO:0006629">
    <property type="term" value="P:lipid metabolic process"/>
    <property type="evidence" value="ECO:0007669"/>
    <property type="project" value="TreeGrafter"/>
</dbReference>
<evidence type="ECO:0000256" key="8">
    <source>
        <dbReference type="ARBA" id="ARBA00023136"/>
    </source>
</evidence>
<sequence length="375" mass="42877">MTLVEAFRRNWLIATFGIILLLVGAGVLFWNEGRAVHTIMSLDEALDIAVTLEANTDDIEPTYNGRIVHINGPLIIGEPLTEPDYNIQVLAVKLKRRVQMYQWVEETVEHNFGESVASVHTEDRSYYYIREWRDHLIDSRNFYIQTGHQNPRQFPIESKVQIADAVYVGRYELGTKIKDKFKSFVELTSDTRPEDPFIKLHLGLYYHTSDIFNPEIGDIRILFTFAGLEGEMYTIVGKLDKNKIVPYKTSRGIEVLLVYPGEHSLTQVFKMEHHAQRLAAWAFRFVGWILVFFGVTCTSKLFYKMLIQIQFLSALAPDPQYPVGTNVILSLSLTLIIASIAWILHRPMVAAGLICAAASPFVWFARGVSIYQRVD</sequence>
<comment type="similarity">
    <text evidence="4">Belongs to the TMEM43 family.</text>
</comment>
<dbReference type="AlphaFoldDB" id="A0A1A9UVS0"/>
<feature type="transmembrane region" description="Helical" evidence="10">
    <location>
        <begin position="12"/>
        <end position="30"/>
    </location>
</feature>
<evidence type="ECO:0000256" key="7">
    <source>
        <dbReference type="ARBA" id="ARBA00022989"/>
    </source>
</evidence>
<evidence type="ECO:0000256" key="6">
    <source>
        <dbReference type="ARBA" id="ARBA00022824"/>
    </source>
</evidence>
<feature type="transmembrane region" description="Helical" evidence="10">
    <location>
        <begin position="351"/>
        <end position="371"/>
    </location>
</feature>
<evidence type="ECO:0000256" key="5">
    <source>
        <dbReference type="ARBA" id="ARBA00022692"/>
    </source>
</evidence>
<dbReference type="GO" id="GO:0071763">
    <property type="term" value="P:nuclear membrane organization"/>
    <property type="evidence" value="ECO:0007669"/>
    <property type="project" value="TreeGrafter"/>
</dbReference>
<dbReference type="Proteomes" id="UP000078200">
    <property type="component" value="Unassembled WGS sequence"/>
</dbReference>
<dbReference type="Pfam" id="PF07787">
    <property type="entry name" value="TMEM43"/>
    <property type="match status" value="1"/>
</dbReference>
<dbReference type="GO" id="GO:0005637">
    <property type="term" value="C:nuclear inner membrane"/>
    <property type="evidence" value="ECO:0007669"/>
    <property type="project" value="TreeGrafter"/>
</dbReference>
<organism evidence="11 12">
    <name type="scientific">Glossina austeni</name>
    <name type="common">Savannah tsetse fly</name>
    <dbReference type="NCBI Taxonomy" id="7395"/>
    <lineage>
        <taxon>Eukaryota</taxon>
        <taxon>Metazoa</taxon>
        <taxon>Ecdysozoa</taxon>
        <taxon>Arthropoda</taxon>
        <taxon>Hexapoda</taxon>
        <taxon>Insecta</taxon>
        <taxon>Pterygota</taxon>
        <taxon>Neoptera</taxon>
        <taxon>Endopterygota</taxon>
        <taxon>Diptera</taxon>
        <taxon>Brachycera</taxon>
        <taxon>Muscomorpha</taxon>
        <taxon>Hippoboscoidea</taxon>
        <taxon>Glossinidae</taxon>
        <taxon>Glossina</taxon>
    </lineage>
</organism>
<feature type="transmembrane region" description="Helical" evidence="10">
    <location>
        <begin position="323"/>
        <end position="344"/>
    </location>
</feature>
<dbReference type="PANTHER" id="PTHR13416">
    <property type="match status" value="1"/>
</dbReference>
<evidence type="ECO:0008006" key="13">
    <source>
        <dbReference type="Google" id="ProtNLM"/>
    </source>
</evidence>
<evidence type="ECO:0000256" key="2">
    <source>
        <dbReference type="ARBA" id="ARBA00004259"/>
    </source>
</evidence>
<dbReference type="GO" id="GO:0005789">
    <property type="term" value="C:endoplasmic reticulum membrane"/>
    <property type="evidence" value="ECO:0007669"/>
    <property type="project" value="UniProtKB-SubCell"/>
</dbReference>
<keyword evidence="12" id="KW-1185">Reference proteome</keyword>
<reference evidence="11" key="1">
    <citation type="submission" date="2020-05" db="UniProtKB">
        <authorList>
            <consortium name="EnsemblMetazoa"/>
        </authorList>
    </citation>
    <scope>IDENTIFICATION</scope>
    <source>
        <strain evidence="11">TTRI</strain>
    </source>
</reference>
<dbReference type="VEuPathDB" id="VectorBase:GAUT017357"/>
<evidence type="ECO:0000313" key="11">
    <source>
        <dbReference type="EnsemblMetazoa" id="GAUT017357-PA"/>
    </source>
</evidence>
<evidence type="ECO:0000256" key="1">
    <source>
        <dbReference type="ARBA" id="ARBA00004127"/>
    </source>
</evidence>
<name>A0A1A9UVS0_GLOAU</name>
<evidence type="ECO:0000256" key="4">
    <source>
        <dbReference type="ARBA" id="ARBA00006627"/>
    </source>
</evidence>
<evidence type="ECO:0000256" key="9">
    <source>
        <dbReference type="ARBA" id="ARBA00023242"/>
    </source>
</evidence>
<evidence type="ECO:0000256" key="10">
    <source>
        <dbReference type="SAM" id="Phobius"/>
    </source>
</evidence>
<dbReference type="PANTHER" id="PTHR13416:SF2">
    <property type="entry name" value="TRANSMEMBRANE PROTEIN 43"/>
    <property type="match status" value="1"/>
</dbReference>